<dbReference type="InterPro" id="IPR018933">
    <property type="entry name" value="Netrin_module_non-TIMP"/>
</dbReference>
<dbReference type="Gene3D" id="1.50.10.20">
    <property type="match status" value="2"/>
</dbReference>
<dbReference type="SUPFAM" id="SSF48239">
    <property type="entry name" value="Terpenoid cyclases/Protein prenyltransferases"/>
    <property type="match status" value="1"/>
</dbReference>
<organism evidence="7 8">
    <name type="scientific">Sander lucioperca</name>
    <name type="common">Pike-perch</name>
    <name type="synonym">Perca lucioperca</name>
    <dbReference type="NCBI Taxonomy" id="283035"/>
    <lineage>
        <taxon>Eukaryota</taxon>
        <taxon>Metazoa</taxon>
        <taxon>Chordata</taxon>
        <taxon>Craniata</taxon>
        <taxon>Vertebrata</taxon>
        <taxon>Euteleostomi</taxon>
        <taxon>Actinopterygii</taxon>
        <taxon>Neopterygii</taxon>
        <taxon>Teleostei</taxon>
        <taxon>Neoteleostei</taxon>
        <taxon>Acanthomorphata</taxon>
        <taxon>Eupercaria</taxon>
        <taxon>Perciformes</taxon>
        <taxon>Percoidei</taxon>
        <taxon>Percidae</taxon>
        <taxon>Luciopercinae</taxon>
        <taxon>Sander</taxon>
    </lineage>
</organism>
<dbReference type="SUPFAM" id="SSF47686">
    <property type="entry name" value="Anaphylotoxins (complement system)"/>
    <property type="match status" value="1"/>
</dbReference>
<proteinExistence type="predicted"/>
<sequence length="1387" mass="155352">VSLLHRDYSKFTIISFSLSPLLCRKVMSAPNLLRVGTAENIFVECQDCTGGNIQVEIKVMNHPTKTTKLTSTSVTLTSARNFQELGQITIPPGSFSKDPTMKQYVYLQAQFPDQLLESVVLVSFQSGYIFIQTDKTLYTPNSKGYLGLWKVVAKFQSNPQQSYFAEFESFNVFLIYFPCLLHCGLKHCGFRYLFGQEVDGTAYVVFGVMQEGRKKSFPSSLQRVQIEGGIGVVKLKREHITQTYPNILELVGSSIYVAVSVLTESGGEMVEAEMRSIQIVTSPYTITFKKTPKFFKPGMSFDVAVEVVNPDGTPAKGVPVVVDPGQVQASTRANGMAKLTINTMAQSLTITARTNGSNISNRRQASATMVALPYITQSNSYIHMAELELGDTLKVNLIIKRNENHDTDITYLILSRGQLVKNGRFKTRGQILISLTVTVTKEMLPSFRIIAYYHTDGNEVVSDSVWVDVKDSCMGSLRLESSKPNPSYEPRRMFGLKVTGDPGATVGLVAVDKGVYVLNNKHRLTQKKVWDIVEKYDTGCTPGGGKNGMGVFYDAGLLFESNTNLGTPYRLELKCPAPSRRKRAATIMDVTTSLVSQYQDQLQRDCCLDGMRNTPLSYTCERRSEYISDGAACAAAFLHCCKEMEAQRAERKEDSLILARSEEDDSYMDSNEINSRTEFPESWLWTDIKLDATTLTKNVPLKDSITTWQFTGISLSRTHGICVGEPLEVIVRKEFFIDLRLPYSAVRGEQLEIKAILHNYSPDPVTVRVDLTEEEHVCSSASKRGRYRQEVKMGAQTTRAVPFIIIPMKEGKYSIEVKAAVKDSSLNDGIMKKLLVVPEGVLVKSPQIIILDPTNKGVGGKQEVILNSGIPMKDLVQNTPTSTQISVTGREQVSALVENAVSGNSMGTLIVQPGGCGEQNIAGMTLPVIAATYLDKTNQWETVGFQKRNKALQHIQTGYQNELVYRKDDGSFTFWPDRKSSTWLTAYVAKVFAMANNLVAVQTQHICEAIKFLILNAQQPDGMFREIGFVYSNALRVRILISFTSILHLAATKIWPVSTGHVYTLEATAYALLALVKAEAFEEARPVVRWFNTQQKVGGGYGSTQATIIVYQAIAEYWTNAKEPEYDLNVDLLLPGRSKPDKYNFNRDNQYATRTSKNVKVTATGTGEATVTPLHYPFLLFNYSVHSVCRYKDKDSDASMSILDIGLLTGFTVNTNDLDLLSKGRARIIAKYEMNTVLSERGSLIIYLDKVSHTRPEEITFRIHQKLKVGVLQPAAVSVYEYYDRESQRHFETYDASIYIAIDRTFLSYPHCRESLDLGTGKTYLIMGTSKDIHRDDRHQSFQYVFGERTWIEYWPTEAECQTEEHRITCLGMEEMVNQYQLFGCQQ</sequence>
<dbReference type="InterPro" id="IPR040839">
    <property type="entry name" value="MG4"/>
</dbReference>
<dbReference type="InterPro" id="IPR041425">
    <property type="entry name" value="C3/4/5_MG1"/>
</dbReference>
<dbReference type="Pfam" id="PF00207">
    <property type="entry name" value="A2M"/>
    <property type="match status" value="1"/>
</dbReference>
<dbReference type="InterPro" id="IPR009048">
    <property type="entry name" value="A-macroglobulin_rcpt-bd"/>
</dbReference>
<dbReference type="InterPro" id="IPR018081">
    <property type="entry name" value="Anaphylatoxin_comp_syst"/>
</dbReference>
<gene>
    <name evidence="7" type="primary">LOC116042790</name>
</gene>
<accession>A0A8C9X2P2</accession>
<dbReference type="GO" id="GO:0004866">
    <property type="term" value="F:endopeptidase inhibitor activity"/>
    <property type="evidence" value="ECO:0007669"/>
    <property type="project" value="InterPro"/>
</dbReference>
<evidence type="ECO:0000259" key="6">
    <source>
        <dbReference type="PROSITE" id="PS50189"/>
    </source>
</evidence>
<dbReference type="Gene3D" id="6.20.50.160">
    <property type="match status" value="1"/>
</dbReference>
<dbReference type="PANTHER" id="PTHR11412:SF81">
    <property type="entry name" value="COMPLEMENT C3"/>
    <property type="match status" value="1"/>
</dbReference>
<dbReference type="InterPro" id="IPR008930">
    <property type="entry name" value="Terpenoid_cyclase/PrenylTrfase"/>
</dbReference>
<dbReference type="Gene3D" id="2.60.40.1930">
    <property type="match status" value="2"/>
</dbReference>
<reference evidence="7" key="1">
    <citation type="submission" date="2025-08" db="UniProtKB">
        <authorList>
            <consortium name="Ensembl"/>
        </authorList>
    </citation>
    <scope>IDENTIFICATION</scope>
</reference>
<dbReference type="SMART" id="SM00643">
    <property type="entry name" value="C345C"/>
    <property type="match status" value="1"/>
</dbReference>
<dbReference type="Proteomes" id="UP000694568">
    <property type="component" value="Unplaced"/>
</dbReference>
<dbReference type="SMART" id="SM00104">
    <property type="entry name" value="ANATO"/>
    <property type="match status" value="1"/>
</dbReference>
<dbReference type="Ensembl" id="ENSSLUT00000003090.1">
    <property type="protein sequence ID" value="ENSSLUP00000002990.1"/>
    <property type="gene ID" value="ENSSLUG00000000825.1"/>
</dbReference>
<dbReference type="InterPro" id="IPR050473">
    <property type="entry name" value="A2M/Complement_sys"/>
</dbReference>
<dbReference type="InterPro" id="IPR036595">
    <property type="entry name" value="A-macroglobulin_rcpt-bd_sf"/>
</dbReference>
<dbReference type="Pfam" id="PF07678">
    <property type="entry name" value="TED_complement"/>
    <property type="match status" value="2"/>
</dbReference>
<comment type="subcellular location">
    <subcellularLocation>
        <location evidence="1">Secreted</location>
    </subcellularLocation>
</comment>
<dbReference type="PROSITE" id="PS50189">
    <property type="entry name" value="NTR"/>
    <property type="match status" value="1"/>
</dbReference>
<dbReference type="PROSITE" id="PS01177">
    <property type="entry name" value="ANAPHYLATOXIN_1"/>
    <property type="match status" value="1"/>
</dbReference>
<dbReference type="FunFam" id="2.60.40.1940:FF:000001">
    <property type="entry name" value="Complement component C3"/>
    <property type="match status" value="1"/>
</dbReference>
<protein>
    <recommendedName>
        <fullName evidence="9">Complement component c3a, duplicate 5</fullName>
    </recommendedName>
</protein>
<dbReference type="Gene3D" id="2.60.40.10">
    <property type="entry name" value="Immunoglobulins"/>
    <property type="match status" value="2"/>
</dbReference>
<dbReference type="Gene3D" id="2.60.40.1940">
    <property type="match status" value="1"/>
</dbReference>
<dbReference type="Pfam" id="PF17790">
    <property type="entry name" value="MG1"/>
    <property type="match status" value="1"/>
</dbReference>
<dbReference type="Gene3D" id="2.60.120.1540">
    <property type="match status" value="1"/>
</dbReference>
<dbReference type="SMART" id="SM01359">
    <property type="entry name" value="A2M_N_2"/>
    <property type="match status" value="1"/>
</dbReference>
<dbReference type="Pfam" id="PF07703">
    <property type="entry name" value="A2M_BRD"/>
    <property type="match status" value="1"/>
</dbReference>
<dbReference type="SMART" id="SM01419">
    <property type="entry name" value="Thiol-ester_cl"/>
    <property type="match status" value="1"/>
</dbReference>
<evidence type="ECO:0000259" key="5">
    <source>
        <dbReference type="PROSITE" id="PS01178"/>
    </source>
</evidence>
<dbReference type="Gene3D" id="2.20.210.20">
    <property type="match status" value="1"/>
</dbReference>
<dbReference type="Pfam" id="PF01759">
    <property type="entry name" value="NTR"/>
    <property type="match status" value="1"/>
</dbReference>
<reference evidence="7" key="2">
    <citation type="submission" date="2025-09" db="UniProtKB">
        <authorList>
            <consortium name="Ensembl"/>
        </authorList>
    </citation>
    <scope>IDENTIFICATION</scope>
</reference>
<dbReference type="FunFam" id="2.60.40.10:FF:000155">
    <property type="entry name" value="complement C3 isoform X1"/>
    <property type="match status" value="1"/>
</dbReference>
<dbReference type="InterPro" id="IPR001599">
    <property type="entry name" value="Macroglobln_a2"/>
</dbReference>
<dbReference type="CDD" id="cd00017">
    <property type="entry name" value="ANATO"/>
    <property type="match status" value="1"/>
</dbReference>
<keyword evidence="4" id="KW-1015">Disulfide bond</keyword>
<dbReference type="Pfam" id="PF01821">
    <property type="entry name" value="ANATO"/>
    <property type="match status" value="1"/>
</dbReference>
<dbReference type="Gene3D" id="2.60.40.690">
    <property type="entry name" value="Alpha-macroglobulin, receptor-binding domain"/>
    <property type="match status" value="1"/>
</dbReference>
<keyword evidence="2" id="KW-0964">Secreted</keyword>
<dbReference type="SUPFAM" id="SSF50242">
    <property type="entry name" value="TIMP-like"/>
    <property type="match status" value="1"/>
</dbReference>
<evidence type="ECO:0000256" key="3">
    <source>
        <dbReference type="ARBA" id="ARBA00022966"/>
    </source>
</evidence>
<dbReference type="Pfam" id="PF07677">
    <property type="entry name" value="A2M_recep"/>
    <property type="match status" value="1"/>
</dbReference>
<dbReference type="InterPro" id="IPR011626">
    <property type="entry name" value="Alpha-macroglobulin_TED"/>
</dbReference>
<evidence type="ECO:0008006" key="9">
    <source>
        <dbReference type="Google" id="ProtNLM"/>
    </source>
</evidence>
<feature type="domain" description="NTR" evidence="6">
    <location>
        <begin position="1189"/>
        <end position="1385"/>
    </location>
</feature>
<dbReference type="Gene3D" id="2.20.130.20">
    <property type="match status" value="1"/>
</dbReference>
<evidence type="ECO:0000256" key="4">
    <source>
        <dbReference type="ARBA" id="ARBA00023157"/>
    </source>
</evidence>
<dbReference type="Gene3D" id="1.20.91.20">
    <property type="entry name" value="Anaphylotoxins (complement system)"/>
    <property type="match status" value="1"/>
</dbReference>
<keyword evidence="8" id="KW-1185">Reference proteome</keyword>
<dbReference type="InterPro" id="IPR001134">
    <property type="entry name" value="Netrin_domain"/>
</dbReference>
<name>A0A8C9X2P2_SANLU</name>
<dbReference type="Gene3D" id="1.20.50.70">
    <property type="match status" value="1"/>
</dbReference>
<dbReference type="PANTHER" id="PTHR11412">
    <property type="entry name" value="MACROGLOBULIN / COMPLEMENT"/>
    <property type="match status" value="1"/>
</dbReference>
<dbReference type="GO" id="GO:0005615">
    <property type="term" value="C:extracellular space"/>
    <property type="evidence" value="ECO:0007669"/>
    <property type="project" value="InterPro"/>
</dbReference>
<dbReference type="PROSITE" id="PS01178">
    <property type="entry name" value="ANAPHYLATOXIN_2"/>
    <property type="match status" value="1"/>
</dbReference>
<dbReference type="Pfam" id="PF17789">
    <property type="entry name" value="MG4"/>
    <property type="match status" value="1"/>
</dbReference>
<dbReference type="InterPro" id="IPR000020">
    <property type="entry name" value="Anaphylatoxin/fibulin"/>
</dbReference>
<dbReference type="GeneTree" id="ENSGT00940000154063"/>
<evidence type="ECO:0000256" key="2">
    <source>
        <dbReference type="ARBA" id="ARBA00022525"/>
    </source>
</evidence>
<dbReference type="SMART" id="SM01361">
    <property type="entry name" value="A2M_recep"/>
    <property type="match status" value="1"/>
</dbReference>
<dbReference type="PROSITE" id="PS00477">
    <property type="entry name" value="ALPHA_2_MACROGLOBULIN"/>
    <property type="match status" value="1"/>
</dbReference>
<dbReference type="SMART" id="SM01360">
    <property type="entry name" value="A2M"/>
    <property type="match status" value="1"/>
</dbReference>
<dbReference type="InterPro" id="IPR008993">
    <property type="entry name" value="TIMP-like_OB-fold"/>
</dbReference>
<dbReference type="InterPro" id="IPR011625">
    <property type="entry name" value="A2M_N_BRD"/>
</dbReference>
<dbReference type="SUPFAM" id="SSF49410">
    <property type="entry name" value="Alpha-macroglobulin receptor domain"/>
    <property type="match status" value="1"/>
</dbReference>
<evidence type="ECO:0000313" key="8">
    <source>
        <dbReference type="Proteomes" id="UP000694568"/>
    </source>
</evidence>
<evidence type="ECO:0000313" key="7">
    <source>
        <dbReference type="Ensembl" id="ENSSLUP00000002990.1"/>
    </source>
</evidence>
<feature type="domain" description="Anaphylatoxin-like" evidence="5">
    <location>
        <begin position="606"/>
        <end position="641"/>
    </location>
</feature>
<dbReference type="InterPro" id="IPR047565">
    <property type="entry name" value="Alpha-macroglob_thiol-ester_cl"/>
</dbReference>
<keyword evidence="3" id="KW-0882">Thioester bond</keyword>
<evidence type="ECO:0000256" key="1">
    <source>
        <dbReference type="ARBA" id="ARBA00004613"/>
    </source>
</evidence>
<dbReference type="InterPro" id="IPR013783">
    <property type="entry name" value="Ig-like_fold"/>
</dbReference>
<dbReference type="InterPro" id="IPR019742">
    <property type="entry name" value="MacrogloblnA2_CS"/>
</dbReference>